<evidence type="ECO:0000259" key="15">
    <source>
        <dbReference type="Pfam" id="PF16953"/>
    </source>
</evidence>
<accession>A0A9Q0H2F0</accession>
<feature type="domain" description="PROP1-like PPR" evidence="16">
    <location>
        <begin position="164"/>
        <end position="221"/>
    </location>
</feature>
<keyword evidence="8" id="KW-0677">Repeat</keyword>
<gene>
    <name evidence="17" type="ORF">NE237_025738</name>
</gene>
<feature type="domain" description="PROP1-like PPR" evidence="16">
    <location>
        <begin position="361"/>
        <end position="507"/>
    </location>
</feature>
<evidence type="ECO:0000256" key="11">
    <source>
        <dbReference type="ARBA" id="ARBA00022842"/>
    </source>
</evidence>
<evidence type="ECO:0000313" key="18">
    <source>
        <dbReference type="Proteomes" id="UP001141806"/>
    </source>
</evidence>
<dbReference type="PANTHER" id="PTHR13547:SF7">
    <property type="entry name" value="RIBONUCLEASE P"/>
    <property type="match status" value="1"/>
</dbReference>
<evidence type="ECO:0000256" key="7">
    <source>
        <dbReference type="ARBA" id="ARBA00022723"/>
    </source>
</evidence>
<evidence type="ECO:0000256" key="9">
    <source>
        <dbReference type="ARBA" id="ARBA00022801"/>
    </source>
</evidence>
<keyword evidence="5" id="KW-0819">tRNA processing</keyword>
<keyword evidence="9" id="KW-0378">Hydrolase</keyword>
<dbReference type="PANTHER" id="PTHR13547">
    <property type="match status" value="1"/>
</dbReference>
<feature type="repeat" description="PPR" evidence="13">
    <location>
        <begin position="420"/>
        <end position="454"/>
    </location>
</feature>
<proteinExistence type="inferred from homology"/>
<dbReference type="GO" id="GO:0046872">
    <property type="term" value="F:metal ion binding"/>
    <property type="evidence" value="ECO:0007669"/>
    <property type="project" value="UniProtKB-KW"/>
</dbReference>
<evidence type="ECO:0000256" key="6">
    <source>
        <dbReference type="ARBA" id="ARBA00022722"/>
    </source>
</evidence>
<comment type="similarity">
    <text evidence="3">Belongs to the PPR family. P subfamily.</text>
</comment>
<evidence type="ECO:0000256" key="13">
    <source>
        <dbReference type="PROSITE-ProRule" id="PRU00708"/>
    </source>
</evidence>
<dbReference type="OrthoDB" id="46913at2759"/>
<dbReference type="InterPro" id="IPR002885">
    <property type="entry name" value="PPR_rpt"/>
</dbReference>
<evidence type="ECO:0000259" key="16">
    <source>
        <dbReference type="Pfam" id="PF17177"/>
    </source>
</evidence>
<feature type="region of interest" description="Disordered" evidence="14">
    <location>
        <begin position="785"/>
        <end position="812"/>
    </location>
</feature>
<evidence type="ECO:0000256" key="5">
    <source>
        <dbReference type="ARBA" id="ARBA00022694"/>
    </source>
</evidence>
<feature type="domain" description="PRORP" evidence="15">
    <location>
        <begin position="549"/>
        <end position="774"/>
    </location>
</feature>
<organism evidence="17 18">
    <name type="scientific">Protea cynaroides</name>
    <dbReference type="NCBI Taxonomy" id="273540"/>
    <lineage>
        <taxon>Eukaryota</taxon>
        <taxon>Viridiplantae</taxon>
        <taxon>Streptophyta</taxon>
        <taxon>Embryophyta</taxon>
        <taxon>Tracheophyta</taxon>
        <taxon>Spermatophyta</taxon>
        <taxon>Magnoliopsida</taxon>
        <taxon>Proteales</taxon>
        <taxon>Proteaceae</taxon>
        <taxon>Protea</taxon>
    </lineage>
</organism>
<dbReference type="AlphaFoldDB" id="A0A9Q0H2F0"/>
<evidence type="ECO:0000256" key="2">
    <source>
        <dbReference type="ARBA" id="ARBA00001946"/>
    </source>
</evidence>
<keyword evidence="6" id="KW-0540">Nuclease</keyword>
<evidence type="ECO:0000256" key="14">
    <source>
        <dbReference type="SAM" id="MobiDB-lite"/>
    </source>
</evidence>
<evidence type="ECO:0000256" key="3">
    <source>
        <dbReference type="ARBA" id="ARBA00007626"/>
    </source>
</evidence>
<evidence type="ECO:0000256" key="8">
    <source>
        <dbReference type="ARBA" id="ARBA00022737"/>
    </source>
</evidence>
<dbReference type="GO" id="GO:0004526">
    <property type="term" value="F:ribonuclease P activity"/>
    <property type="evidence" value="ECO:0007669"/>
    <property type="project" value="UniProtKB-EC"/>
</dbReference>
<dbReference type="Gene3D" id="1.25.40.10">
    <property type="entry name" value="Tetratricopeptide repeat domain"/>
    <property type="match status" value="2"/>
</dbReference>
<keyword evidence="12" id="KW-0464">Manganese</keyword>
<keyword evidence="11" id="KW-0460">Magnesium</keyword>
<dbReference type="InterPro" id="IPR011990">
    <property type="entry name" value="TPR-like_helical_dom_sf"/>
</dbReference>
<dbReference type="FunFam" id="1.25.40.10:FF:003531">
    <property type="entry name" value="Uncharacterized protein"/>
    <property type="match status" value="1"/>
</dbReference>
<keyword evidence="18" id="KW-1185">Reference proteome</keyword>
<evidence type="ECO:0000256" key="10">
    <source>
        <dbReference type="ARBA" id="ARBA00022833"/>
    </source>
</evidence>
<feature type="region of interest" description="Disordered" evidence="14">
    <location>
        <begin position="135"/>
        <end position="156"/>
    </location>
</feature>
<dbReference type="EC" id="3.1.26.5" evidence="4"/>
<comment type="cofactor">
    <cofactor evidence="2">
        <name>Mg(2+)</name>
        <dbReference type="ChEBI" id="CHEBI:18420"/>
    </cofactor>
</comment>
<dbReference type="InterPro" id="IPR031595">
    <property type="entry name" value="PRORP_C"/>
</dbReference>
<comment type="catalytic activity">
    <reaction evidence="1">
        <text>Endonucleolytic cleavage of RNA, removing 5'-extranucleotides from tRNA precursor.</text>
        <dbReference type="EC" id="3.1.26.5"/>
    </reaction>
</comment>
<dbReference type="Pfam" id="PF17177">
    <property type="entry name" value="PPR_long"/>
    <property type="match status" value="2"/>
</dbReference>
<evidence type="ECO:0000313" key="17">
    <source>
        <dbReference type="EMBL" id="KAJ4958627.1"/>
    </source>
</evidence>
<dbReference type="InterPro" id="IPR033443">
    <property type="entry name" value="PROP1-like_PPR_dom"/>
</dbReference>
<dbReference type="FunFam" id="3.40.50.11980:FF:000002">
    <property type="entry name" value="Proteinaceous RNase P 2"/>
    <property type="match status" value="1"/>
</dbReference>
<sequence>MASFTFHNTLQRKELFSVNLCKLKLRRFKFHTFCSPFNVSSISLKLCREFCSASIVEANVSNIGAIMCCSREHGQSTQTMTFKTHGLTPLRYRDKRVERKHMKRTVSSVVEEKIERENGKAGIKFKKTKDNQLVGSDMGENLQKTESSNHAGDEKVDKKLKKTKVDLAEVQLRIGLDMCSKRGDVLGAISLYDSARKEGIMLKQYHYTVLLYLCSSAAIGIVHPAKSGSVSRNLKKLDLNTEFSGVNSPDSGMTRDTGNGSISAANLNFPSSSKRLLIESAEIHGERSDEIELNSSRFLGVADNDSSYHEKEQVSHVSSRFVETNHVLLDTCVTSGKEEDDLINGTEGSNKQEDEICVNDNVKKHALMKGFEIYEKMCSEQIPLNEAALTSVARMALSMGDGDLAFDMVKKMKPLGINPRLRSYGPALLAFCTSGDIEKAFTVEEHMLEHGVYPEEPELQALLQLSVGAGRADKVYYLLHKLRTSIRQVSPYTSELIERWFKSKTASRIGKRKLDQRLIADAMENGGGGWHGQGWLGKGKWTVLHTSVGDDGVCQGCGEKLATIDLDPAKTQLFAKSVASIASNRERNSSFQDFQKWLDYYGPFEAVVDAANVGLFSQRKFLLSRVNAVVNGIRQKLPSKKWPLIVVHNRRITGGKMNGPANRVLLEKWKNADALYATPTGSNDDWYWLYAAIKFKCLIVTNDEMRDHIFQLLGNDFFSKWKERHHVHFSFHEGGPEFHMPPPCSVVIQESEKGHWHIPIVSEHKFEKERTWLCITRAKLHMTRQESAVSSEERRPHYNKGSANSGAPTRRSMKLPLLNHGQVDISYQNPQHKCQKISQYLRNIPPTYVFSNCCSILSEIEAAEKLGGCIIDFQI</sequence>
<dbReference type="EMBL" id="JAMYWD010000010">
    <property type="protein sequence ID" value="KAJ4958627.1"/>
    <property type="molecule type" value="Genomic_DNA"/>
</dbReference>
<evidence type="ECO:0000256" key="1">
    <source>
        <dbReference type="ARBA" id="ARBA00000928"/>
    </source>
</evidence>
<protein>
    <recommendedName>
        <fullName evidence="4">ribonuclease P</fullName>
        <ecNumber evidence="4">3.1.26.5</ecNumber>
    </recommendedName>
</protein>
<dbReference type="PROSITE" id="PS51375">
    <property type="entry name" value="PPR"/>
    <property type="match status" value="1"/>
</dbReference>
<dbReference type="Proteomes" id="UP001141806">
    <property type="component" value="Unassembled WGS sequence"/>
</dbReference>
<dbReference type="Pfam" id="PF16953">
    <property type="entry name" value="PRORP"/>
    <property type="match status" value="1"/>
</dbReference>
<name>A0A9Q0H2F0_9MAGN</name>
<reference evidence="17" key="1">
    <citation type="journal article" date="2023" name="Plant J.">
        <title>The genome of the king protea, Protea cynaroides.</title>
        <authorList>
            <person name="Chang J."/>
            <person name="Duong T.A."/>
            <person name="Schoeman C."/>
            <person name="Ma X."/>
            <person name="Roodt D."/>
            <person name="Barker N."/>
            <person name="Li Z."/>
            <person name="Van de Peer Y."/>
            <person name="Mizrachi E."/>
        </authorList>
    </citation>
    <scope>NUCLEOTIDE SEQUENCE</scope>
    <source>
        <tissue evidence="17">Young leaves</tissue>
    </source>
</reference>
<evidence type="ECO:0000256" key="12">
    <source>
        <dbReference type="ARBA" id="ARBA00023211"/>
    </source>
</evidence>
<dbReference type="GO" id="GO:0001682">
    <property type="term" value="P:tRNA 5'-leader removal"/>
    <property type="evidence" value="ECO:0007669"/>
    <property type="project" value="TreeGrafter"/>
</dbReference>
<evidence type="ECO:0000256" key="4">
    <source>
        <dbReference type="ARBA" id="ARBA00012179"/>
    </source>
</evidence>
<keyword evidence="7" id="KW-0479">Metal-binding</keyword>
<dbReference type="Gene3D" id="3.40.50.11980">
    <property type="match status" value="1"/>
</dbReference>
<comment type="caution">
    <text evidence="17">The sequence shown here is derived from an EMBL/GenBank/DDBJ whole genome shotgun (WGS) entry which is preliminary data.</text>
</comment>
<keyword evidence="10" id="KW-0862">Zinc</keyword>